<evidence type="ECO:0000256" key="4">
    <source>
        <dbReference type="ARBA" id="ARBA00023163"/>
    </source>
</evidence>
<evidence type="ECO:0000313" key="8">
    <source>
        <dbReference type="Proteomes" id="UP000193207"/>
    </source>
</evidence>
<keyword evidence="2" id="KW-0805">Transcription regulation</keyword>
<dbReference type="AlphaFoldDB" id="A0A1X6YMY4"/>
<dbReference type="InterPro" id="IPR036388">
    <property type="entry name" value="WH-like_DNA-bd_sf"/>
</dbReference>
<dbReference type="FunFam" id="3.40.190.10:FF:000017">
    <property type="entry name" value="Glycine cleavage system transcriptional activator"/>
    <property type="match status" value="1"/>
</dbReference>
<evidence type="ECO:0000256" key="5">
    <source>
        <dbReference type="SAM" id="MobiDB-lite"/>
    </source>
</evidence>
<name>A0A1X6YMY4_9RHOB</name>
<feature type="compositionally biased region" description="Pro residues" evidence="5">
    <location>
        <begin position="1"/>
        <end position="20"/>
    </location>
</feature>
<comment type="similarity">
    <text evidence="1">Belongs to the LysR transcriptional regulatory family.</text>
</comment>
<evidence type="ECO:0000313" key="7">
    <source>
        <dbReference type="EMBL" id="SLN25577.1"/>
    </source>
</evidence>
<dbReference type="Gene3D" id="1.10.10.10">
    <property type="entry name" value="Winged helix-like DNA-binding domain superfamily/Winged helix DNA-binding domain"/>
    <property type="match status" value="1"/>
</dbReference>
<evidence type="ECO:0000259" key="6">
    <source>
        <dbReference type="PROSITE" id="PS50931"/>
    </source>
</evidence>
<dbReference type="InterPro" id="IPR005119">
    <property type="entry name" value="LysR_subst-bd"/>
</dbReference>
<dbReference type="Proteomes" id="UP000193207">
    <property type="component" value="Unassembled WGS sequence"/>
</dbReference>
<dbReference type="InterPro" id="IPR058163">
    <property type="entry name" value="LysR-type_TF_proteobact-type"/>
</dbReference>
<dbReference type="PANTHER" id="PTHR30537:SF26">
    <property type="entry name" value="GLYCINE CLEAVAGE SYSTEM TRANSCRIPTIONAL ACTIVATOR"/>
    <property type="match status" value="1"/>
</dbReference>
<keyword evidence="8" id="KW-1185">Reference proteome</keyword>
<dbReference type="EMBL" id="FWFU01000001">
    <property type="protein sequence ID" value="SLN25577.1"/>
    <property type="molecule type" value="Genomic_DNA"/>
</dbReference>
<evidence type="ECO:0000256" key="2">
    <source>
        <dbReference type="ARBA" id="ARBA00023015"/>
    </source>
</evidence>
<dbReference type="GO" id="GO:0043565">
    <property type="term" value="F:sequence-specific DNA binding"/>
    <property type="evidence" value="ECO:0007669"/>
    <property type="project" value="TreeGrafter"/>
</dbReference>
<dbReference type="PRINTS" id="PR00039">
    <property type="entry name" value="HTHLYSR"/>
</dbReference>
<keyword evidence="3" id="KW-0238">DNA-binding</keyword>
<dbReference type="InterPro" id="IPR000847">
    <property type="entry name" value="LysR_HTH_N"/>
</dbReference>
<dbReference type="GO" id="GO:0003700">
    <property type="term" value="F:DNA-binding transcription factor activity"/>
    <property type="evidence" value="ECO:0007669"/>
    <property type="project" value="InterPro"/>
</dbReference>
<dbReference type="RefSeq" id="WP_085816662.1">
    <property type="nucleotide sequence ID" value="NZ_FWFU01000001.1"/>
</dbReference>
<dbReference type="OrthoDB" id="5526340at2"/>
<gene>
    <name evidence="7" type="primary">gcvA_2</name>
    <name evidence="7" type="ORF">ROH8110_01139</name>
</gene>
<dbReference type="Pfam" id="PF03466">
    <property type="entry name" value="LysR_substrate"/>
    <property type="match status" value="1"/>
</dbReference>
<accession>A0A1X6YMY4</accession>
<feature type="region of interest" description="Disordered" evidence="5">
    <location>
        <begin position="1"/>
        <end position="21"/>
    </location>
</feature>
<dbReference type="Pfam" id="PF00126">
    <property type="entry name" value="HTH_1"/>
    <property type="match status" value="1"/>
</dbReference>
<sequence length="316" mass="34558">MVADTPVPPARPLNAPPPRRFLPSTASLRALETLDRLGSATAAANELNLSQSAVSRQLQTLEAQLGVALILRRGRRMLLTPEAAGYAAEIRSALQKITQATLKLTVNPAGGSLDLAILPTFGMRWLVPRLPDFARRHPEVTINLSTRIKPFNFGAEPFDAAIHFGNRDWPGTAAVTLKTEAVVAVCSPELLQTRPPRAAQDLLNLPLLHIETRPEAWRAWFAAHDITAEIVTGTIYDQFSTITQAALHGLGVALLPDYLAEQDLATGRLVMAWGGATRMPGAYQLVWPLEKARDPALIKFREWLATQAEDEDPLPR</sequence>
<protein>
    <submittedName>
        <fullName evidence="7">Glycine cleavage system transcriptional activator</fullName>
    </submittedName>
</protein>
<feature type="domain" description="HTH lysR-type" evidence="6">
    <location>
        <begin position="23"/>
        <end position="80"/>
    </location>
</feature>
<dbReference type="PROSITE" id="PS50931">
    <property type="entry name" value="HTH_LYSR"/>
    <property type="match status" value="1"/>
</dbReference>
<keyword evidence="4" id="KW-0804">Transcription</keyword>
<evidence type="ECO:0000256" key="3">
    <source>
        <dbReference type="ARBA" id="ARBA00023125"/>
    </source>
</evidence>
<proteinExistence type="inferred from homology"/>
<reference evidence="7 8" key="1">
    <citation type="submission" date="2017-03" db="EMBL/GenBank/DDBJ databases">
        <authorList>
            <person name="Afonso C.L."/>
            <person name="Miller P.J."/>
            <person name="Scott M.A."/>
            <person name="Spackman E."/>
            <person name="Goraichik I."/>
            <person name="Dimitrov K.M."/>
            <person name="Suarez D.L."/>
            <person name="Swayne D.E."/>
        </authorList>
    </citation>
    <scope>NUCLEOTIDE SEQUENCE [LARGE SCALE GENOMIC DNA]</scope>
    <source>
        <strain evidence="7 8">CECT 8110</strain>
    </source>
</reference>
<dbReference type="PANTHER" id="PTHR30537">
    <property type="entry name" value="HTH-TYPE TRANSCRIPTIONAL REGULATOR"/>
    <property type="match status" value="1"/>
</dbReference>
<dbReference type="GO" id="GO:0006351">
    <property type="term" value="P:DNA-templated transcription"/>
    <property type="evidence" value="ECO:0007669"/>
    <property type="project" value="TreeGrafter"/>
</dbReference>
<organism evidence="7 8">
    <name type="scientific">Roseovarius halotolerans</name>
    <dbReference type="NCBI Taxonomy" id="505353"/>
    <lineage>
        <taxon>Bacteria</taxon>
        <taxon>Pseudomonadati</taxon>
        <taxon>Pseudomonadota</taxon>
        <taxon>Alphaproteobacteria</taxon>
        <taxon>Rhodobacterales</taxon>
        <taxon>Roseobacteraceae</taxon>
        <taxon>Roseovarius</taxon>
    </lineage>
</organism>
<dbReference type="SUPFAM" id="SSF53850">
    <property type="entry name" value="Periplasmic binding protein-like II"/>
    <property type="match status" value="1"/>
</dbReference>
<dbReference type="InterPro" id="IPR036390">
    <property type="entry name" value="WH_DNA-bd_sf"/>
</dbReference>
<dbReference type="Gene3D" id="3.40.190.10">
    <property type="entry name" value="Periplasmic binding protein-like II"/>
    <property type="match status" value="2"/>
</dbReference>
<evidence type="ECO:0000256" key="1">
    <source>
        <dbReference type="ARBA" id="ARBA00009437"/>
    </source>
</evidence>
<dbReference type="SUPFAM" id="SSF46785">
    <property type="entry name" value="Winged helix' DNA-binding domain"/>
    <property type="match status" value="1"/>
</dbReference>